<evidence type="ECO:0000256" key="1">
    <source>
        <dbReference type="ARBA" id="ARBA00022723"/>
    </source>
</evidence>
<dbReference type="PANTHER" id="PTHR10819:SF3">
    <property type="entry name" value="PHOSPHOTRIESTERASE-RELATED PROTEIN"/>
    <property type="match status" value="1"/>
</dbReference>
<feature type="binding site" description="via carbamate group" evidence="4">
    <location>
        <position position="135"/>
    </location>
    <ligand>
        <name>Zn(2+)</name>
        <dbReference type="ChEBI" id="CHEBI:29105"/>
        <label>1</label>
    </ligand>
</feature>
<name>A0AA35X9Y6_GEOBA</name>
<evidence type="ECO:0000256" key="2">
    <source>
        <dbReference type="ARBA" id="ARBA00022801"/>
    </source>
</evidence>
<comment type="similarity">
    <text evidence="5">Belongs to the metallo-dependent hydrolases superfamily. Phosphotriesterase family.</text>
</comment>
<gene>
    <name evidence="6" type="ORF">GBAR_LOCUS24249</name>
</gene>
<feature type="binding site" evidence="4">
    <location>
        <position position="24"/>
    </location>
    <ligand>
        <name>Zn(2+)</name>
        <dbReference type="ChEBI" id="CHEBI:29105"/>
        <label>1</label>
    </ligand>
</feature>
<feature type="binding site" evidence="4">
    <location>
        <position position="22"/>
    </location>
    <ligand>
        <name>Zn(2+)</name>
        <dbReference type="ChEBI" id="CHEBI:29105"/>
        <label>1</label>
    </ligand>
</feature>
<feature type="modified residue" description="N6-carboxylysine" evidence="3 5">
    <location>
        <position position="135"/>
    </location>
</feature>
<reference evidence="6" key="1">
    <citation type="submission" date="2023-03" db="EMBL/GenBank/DDBJ databases">
        <authorList>
            <person name="Steffen K."/>
            <person name="Cardenas P."/>
        </authorList>
    </citation>
    <scope>NUCLEOTIDE SEQUENCE</scope>
</reference>
<keyword evidence="2 6" id="KW-0378">Hydrolase</keyword>
<feature type="binding site" description="via carbamate group" evidence="4">
    <location>
        <position position="135"/>
    </location>
    <ligand>
        <name>Zn(2+)</name>
        <dbReference type="ChEBI" id="CHEBI:29105"/>
        <label>2</label>
    </ligand>
</feature>
<dbReference type="EMBL" id="CASHTH010003351">
    <property type="protein sequence ID" value="CAI8043720.1"/>
    <property type="molecule type" value="Genomic_DNA"/>
</dbReference>
<feature type="binding site" evidence="4">
    <location>
        <position position="256"/>
    </location>
    <ligand>
        <name>Zn(2+)</name>
        <dbReference type="ChEBI" id="CHEBI:29105"/>
        <label>1</label>
    </ligand>
</feature>
<dbReference type="PROSITE" id="PS01322">
    <property type="entry name" value="PHOSPHOTRIESTERASE_1"/>
    <property type="match status" value="1"/>
</dbReference>
<proteinExistence type="inferred from homology"/>
<accession>A0AA35X9Y6</accession>
<dbReference type="PANTHER" id="PTHR10819">
    <property type="entry name" value="PHOSPHOTRIESTERASE-RELATED"/>
    <property type="match status" value="1"/>
</dbReference>
<sequence length="319" mass="35938">MATINSVLGPLDTADLGFTLPHEHLIDSSAGIRQTYYELEFRDHALDMALQSFTEAKSGGVDTVVEVSPLDLGRDVLLMKEVSERTGVQFVCCTGCWLDVPRSFWGRDKDFIADLWVREIEQGIEGTGIKAGIIKVATSDPITEQEELMLRASARTHLRTGVPITTHTPAESRIGEEQVRILKEEGVETHNIYVGHINNTLDPDYHHELARLGVWLGWDINNPFGRPNLPPWQERTDYLKERLDEGLAANMMLSHDWNIVLSRIGSPGMPTRDQNPDGYLWLSRAVIPRLVESGVPEAVIDRMMVENPRRYFEGVRPSD</sequence>
<dbReference type="Pfam" id="PF02126">
    <property type="entry name" value="PTE"/>
    <property type="match status" value="1"/>
</dbReference>
<dbReference type="InterPro" id="IPR017947">
    <property type="entry name" value="AryldialkylPase_Zn-BS"/>
</dbReference>
<keyword evidence="7" id="KW-1185">Reference proteome</keyword>
<evidence type="ECO:0000313" key="6">
    <source>
        <dbReference type="EMBL" id="CAI8043720.1"/>
    </source>
</evidence>
<protein>
    <submittedName>
        <fullName evidence="6">Parathion hydrolase</fullName>
    </submittedName>
</protein>
<dbReference type="PROSITE" id="PS51347">
    <property type="entry name" value="PHOSPHOTRIESTERASE_2"/>
    <property type="match status" value="1"/>
</dbReference>
<dbReference type="GO" id="GO:0008270">
    <property type="term" value="F:zinc ion binding"/>
    <property type="evidence" value="ECO:0007669"/>
    <property type="project" value="InterPro"/>
</dbReference>
<dbReference type="Gene3D" id="3.20.20.140">
    <property type="entry name" value="Metal-dependent hydrolases"/>
    <property type="match status" value="1"/>
</dbReference>
<comment type="caution">
    <text evidence="6">The sequence shown here is derived from an EMBL/GenBank/DDBJ whole genome shotgun (WGS) entry which is preliminary data.</text>
</comment>
<comment type="cofactor">
    <cofactor evidence="4">
        <name>a divalent metal cation</name>
        <dbReference type="ChEBI" id="CHEBI:60240"/>
    </cofactor>
    <text evidence="4">Binds 2 divalent metal cations per subunit.</text>
</comment>
<evidence type="ECO:0000256" key="3">
    <source>
        <dbReference type="PIRSR" id="PIRSR601559-50"/>
    </source>
</evidence>
<keyword evidence="1 4" id="KW-0479">Metal-binding</keyword>
<evidence type="ECO:0000313" key="7">
    <source>
        <dbReference type="Proteomes" id="UP001174909"/>
    </source>
</evidence>
<dbReference type="InterPro" id="IPR032466">
    <property type="entry name" value="Metal_Hydrolase"/>
</dbReference>
<dbReference type="SUPFAM" id="SSF51556">
    <property type="entry name" value="Metallo-dependent hydrolases"/>
    <property type="match status" value="1"/>
</dbReference>
<organism evidence="6 7">
    <name type="scientific">Geodia barretti</name>
    <name type="common">Barrett's horny sponge</name>
    <dbReference type="NCBI Taxonomy" id="519541"/>
    <lineage>
        <taxon>Eukaryota</taxon>
        <taxon>Metazoa</taxon>
        <taxon>Porifera</taxon>
        <taxon>Demospongiae</taxon>
        <taxon>Heteroscleromorpha</taxon>
        <taxon>Tetractinellida</taxon>
        <taxon>Astrophorina</taxon>
        <taxon>Geodiidae</taxon>
        <taxon>Geodia</taxon>
    </lineage>
</organism>
<evidence type="ECO:0000256" key="4">
    <source>
        <dbReference type="PIRSR" id="PIRSR601559-51"/>
    </source>
</evidence>
<dbReference type="GO" id="GO:0016788">
    <property type="term" value="F:hydrolase activity, acting on ester bonds"/>
    <property type="evidence" value="ECO:0007669"/>
    <property type="project" value="InterPro"/>
</dbReference>
<dbReference type="InterPro" id="IPR001559">
    <property type="entry name" value="Phosphotriesterase"/>
</dbReference>
<evidence type="ECO:0000256" key="5">
    <source>
        <dbReference type="PROSITE-ProRule" id="PRU00679"/>
    </source>
</evidence>
<dbReference type="AlphaFoldDB" id="A0AA35X9Y6"/>
<feature type="binding site" evidence="4">
    <location>
        <position position="167"/>
    </location>
    <ligand>
        <name>Zn(2+)</name>
        <dbReference type="ChEBI" id="CHEBI:29105"/>
        <label>2</label>
    </ligand>
</feature>
<feature type="binding site" evidence="4">
    <location>
        <position position="196"/>
    </location>
    <ligand>
        <name>Zn(2+)</name>
        <dbReference type="ChEBI" id="CHEBI:29105"/>
        <label>2</label>
    </ligand>
</feature>
<dbReference type="Proteomes" id="UP001174909">
    <property type="component" value="Unassembled WGS sequence"/>
</dbReference>